<evidence type="ECO:0000256" key="1">
    <source>
        <dbReference type="SAM" id="MobiDB-lite"/>
    </source>
</evidence>
<gene>
    <name evidence="2" type="ORF">MELLADRAFT_96475</name>
</gene>
<dbReference type="GeneID" id="18937606"/>
<dbReference type="RefSeq" id="XP_007407561.1">
    <property type="nucleotide sequence ID" value="XM_007407499.1"/>
</dbReference>
<feature type="compositionally biased region" description="Basic and acidic residues" evidence="1">
    <location>
        <begin position="168"/>
        <end position="192"/>
    </location>
</feature>
<protein>
    <submittedName>
        <fullName evidence="2">Uncharacterized protein</fullName>
    </submittedName>
</protein>
<evidence type="ECO:0000313" key="2">
    <source>
        <dbReference type="EMBL" id="EGG09201.1"/>
    </source>
</evidence>
<proteinExistence type="predicted"/>
<dbReference type="VEuPathDB" id="FungiDB:MELLADRAFT_96475"/>
<sequence>MKGTAVKLLRKEQDTNHDQFSLLASTHQQETGLVNRADRETRRILTSGLPHYETADGDKAVIMQARIKELYSSDNPLDKAAGANLLAEFLQTFAPGVPSDYGGSCDPSVGPSRRRESRRVSPIPRRISPPRQQPEQVVRMQPPPVPQRPPPVPQRTQQPPLLNKPRCLRAEPTERSENLVKHRVERRSEFSVRIEANPDQGPHLSREADRETLRGDDLRPGVESRSRARRGRYPEDEQDRDSHASPAPAEHRSERGDRRRSPAPYQLIEEGFSDTSSVGEDRRTRATTHQARRMVERINAEPQATTGTTSVEEEELAKALLESGRGRMVLSNGDVIENGRRILQDDSVQMAKGLTQLSPTLQVYLRTFKAYIPLAVFNKSFLIQDHQAWCTMKALSESKILEGGAGVKMYSGNPPMDELTMQYEQWLDAISLFIKYVRQEGWQTQAERFEKHRQLVIELREEAGWMVVLRYC</sequence>
<organism evidence="3">
    <name type="scientific">Melampsora larici-populina (strain 98AG31 / pathotype 3-4-7)</name>
    <name type="common">Poplar leaf rust fungus</name>
    <dbReference type="NCBI Taxonomy" id="747676"/>
    <lineage>
        <taxon>Eukaryota</taxon>
        <taxon>Fungi</taxon>
        <taxon>Dikarya</taxon>
        <taxon>Basidiomycota</taxon>
        <taxon>Pucciniomycotina</taxon>
        <taxon>Pucciniomycetes</taxon>
        <taxon>Pucciniales</taxon>
        <taxon>Melampsoraceae</taxon>
        <taxon>Melampsora</taxon>
    </lineage>
</organism>
<feature type="compositionally biased region" description="Pro residues" evidence="1">
    <location>
        <begin position="141"/>
        <end position="153"/>
    </location>
</feature>
<dbReference type="EMBL" id="GL883098">
    <property type="protein sequence ID" value="EGG09201.1"/>
    <property type="molecule type" value="Genomic_DNA"/>
</dbReference>
<feature type="region of interest" description="Disordered" evidence="1">
    <location>
        <begin position="96"/>
        <end position="283"/>
    </location>
</feature>
<dbReference type="InParanoid" id="F4REZ7"/>
<accession>F4REZ7</accession>
<feature type="compositionally biased region" description="Low complexity" evidence="1">
    <location>
        <begin position="120"/>
        <end position="140"/>
    </location>
</feature>
<dbReference type="Proteomes" id="UP000001072">
    <property type="component" value="Unassembled WGS sequence"/>
</dbReference>
<name>F4REZ7_MELLP</name>
<dbReference type="KEGG" id="mlr:MELLADRAFT_96475"/>
<evidence type="ECO:0000313" key="3">
    <source>
        <dbReference type="Proteomes" id="UP000001072"/>
    </source>
</evidence>
<dbReference type="AlphaFoldDB" id="F4REZ7"/>
<feature type="compositionally biased region" description="Basic and acidic residues" evidence="1">
    <location>
        <begin position="204"/>
        <end position="260"/>
    </location>
</feature>
<keyword evidence="3" id="KW-1185">Reference proteome</keyword>
<reference evidence="3" key="1">
    <citation type="journal article" date="2011" name="Proc. Natl. Acad. Sci. U.S.A.">
        <title>Obligate biotrophy features unraveled by the genomic analysis of rust fungi.</title>
        <authorList>
            <person name="Duplessis S."/>
            <person name="Cuomo C.A."/>
            <person name="Lin Y.-C."/>
            <person name="Aerts A."/>
            <person name="Tisserant E."/>
            <person name="Veneault-Fourrey C."/>
            <person name="Joly D.L."/>
            <person name="Hacquard S."/>
            <person name="Amselem J."/>
            <person name="Cantarel B.L."/>
            <person name="Chiu R."/>
            <person name="Coutinho P.M."/>
            <person name="Feau N."/>
            <person name="Field M."/>
            <person name="Frey P."/>
            <person name="Gelhaye E."/>
            <person name="Goldberg J."/>
            <person name="Grabherr M.G."/>
            <person name="Kodira C.D."/>
            <person name="Kohler A."/>
            <person name="Kuees U."/>
            <person name="Lindquist E.A."/>
            <person name="Lucas S.M."/>
            <person name="Mago R."/>
            <person name="Mauceli E."/>
            <person name="Morin E."/>
            <person name="Murat C."/>
            <person name="Pangilinan J.L."/>
            <person name="Park R."/>
            <person name="Pearson M."/>
            <person name="Quesneville H."/>
            <person name="Rouhier N."/>
            <person name="Sakthikumar S."/>
            <person name="Salamov A.A."/>
            <person name="Schmutz J."/>
            <person name="Selles B."/>
            <person name="Shapiro H."/>
            <person name="Tanguay P."/>
            <person name="Tuskan G.A."/>
            <person name="Henrissat B."/>
            <person name="Van de Peer Y."/>
            <person name="Rouze P."/>
            <person name="Ellis J.G."/>
            <person name="Dodds P.N."/>
            <person name="Schein J.E."/>
            <person name="Zhong S."/>
            <person name="Hamelin R.C."/>
            <person name="Grigoriev I.V."/>
            <person name="Szabo L.J."/>
            <person name="Martin F."/>
        </authorList>
    </citation>
    <scope>NUCLEOTIDE SEQUENCE [LARGE SCALE GENOMIC DNA]</scope>
    <source>
        <strain evidence="3">98AG31 / pathotype 3-4-7</strain>
    </source>
</reference>
<dbReference type="HOGENOM" id="CLU_578811_0_0_1"/>